<dbReference type="STRING" id="384616.Pisl_1674"/>
<dbReference type="InterPro" id="IPR039768">
    <property type="entry name" value="Nmd3"/>
</dbReference>
<protein>
    <submittedName>
        <fullName evidence="2">NMD3</fullName>
    </submittedName>
</protein>
<keyword evidence="3" id="KW-1185">Reference proteome</keyword>
<organism evidence="2 3">
    <name type="scientific">Pyrobaculum islandicum (strain DSM 4184 / JCM 9189 / GEO3)</name>
    <dbReference type="NCBI Taxonomy" id="384616"/>
    <lineage>
        <taxon>Archaea</taxon>
        <taxon>Thermoproteota</taxon>
        <taxon>Thermoprotei</taxon>
        <taxon>Thermoproteales</taxon>
        <taxon>Thermoproteaceae</taxon>
        <taxon>Pyrobaculum</taxon>
    </lineage>
</organism>
<dbReference type="Pfam" id="PF04981">
    <property type="entry name" value="NMD3"/>
    <property type="match status" value="1"/>
</dbReference>
<dbReference type="KEGG" id="pis:Pisl_1674"/>
<sequence>MAKVPCPYCGRLVDRLIEGMCEECYIERHPLISLFDSTLLKCKFCGAIFLKGRWIKTEKVEKTNFFRKVLTEKGVVRGLVENLEISENKEGVTITVTVRGSPHPHILPRALTYKFFIKYNYDICNYCKEILSKKEVALLQIRTIPRGLDEQLKKKILAIIEHERFKLREKKVGHISNIEFMENGIDIYTTSISLARHLTYVLHKEFPSHVIESAKVVGVKNSKKVYHMTYSLRILTYKPGDIIRMGDEELTIIHINNKFISLYNKKTKKIENVTISKFINSNIVFIE</sequence>
<evidence type="ECO:0000313" key="2">
    <source>
        <dbReference type="EMBL" id="ABL88826.1"/>
    </source>
</evidence>
<dbReference type="RefSeq" id="WP_011763401.1">
    <property type="nucleotide sequence ID" value="NC_008701.1"/>
</dbReference>
<dbReference type="InterPro" id="IPR007064">
    <property type="entry name" value="Nmd3_N"/>
</dbReference>
<evidence type="ECO:0000259" key="1">
    <source>
        <dbReference type="Pfam" id="PF04981"/>
    </source>
</evidence>
<dbReference type="HOGENOM" id="CLU_065087_1_1_2"/>
<gene>
    <name evidence="2" type="ordered locus">Pisl_1674</name>
</gene>
<dbReference type="GeneID" id="4617848"/>
<dbReference type="EMBL" id="CP000504">
    <property type="protein sequence ID" value="ABL88826.1"/>
    <property type="molecule type" value="Genomic_DNA"/>
</dbReference>
<evidence type="ECO:0000313" key="3">
    <source>
        <dbReference type="Proteomes" id="UP000002595"/>
    </source>
</evidence>
<dbReference type="AlphaFoldDB" id="A1RV44"/>
<dbReference type="GO" id="GO:0043023">
    <property type="term" value="F:ribosomal large subunit binding"/>
    <property type="evidence" value="ECO:0007669"/>
    <property type="project" value="InterPro"/>
</dbReference>
<feature type="domain" description="Nmd3 N-terminal" evidence="1">
    <location>
        <begin position="6"/>
        <end position="234"/>
    </location>
</feature>
<accession>A1RV44</accession>
<dbReference type="PANTHER" id="PTHR12746">
    <property type="entry name" value="NONSENSE-MEDIATED MRNA DECAY PROTEIN 3"/>
    <property type="match status" value="1"/>
</dbReference>
<dbReference type="eggNOG" id="arCOG04149">
    <property type="taxonomic scope" value="Archaea"/>
</dbReference>
<name>A1RV44_PYRIL</name>
<dbReference type="PANTHER" id="PTHR12746:SF2">
    <property type="entry name" value="60S RIBOSOMAL EXPORT PROTEIN NMD3"/>
    <property type="match status" value="1"/>
</dbReference>
<dbReference type="GO" id="GO:0005737">
    <property type="term" value="C:cytoplasm"/>
    <property type="evidence" value="ECO:0007669"/>
    <property type="project" value="TreeGrafter"/>
</dbReference>
<dbReference type="OrthoDB" id="15051at2157"/>
<proteinExistence type="predicted"/>
<dbReference type="Proteomes" id="UP000002595">
    <property type="component" value="Chromosome"/>
</dbReference>
<reference evidence="2" key="1">
    <citation type="submission" date="2006-12" db="EMBL/GenBank/DDBJ databases">
        <title>Complete sequence of Pyrobaculum islandicum DSM 4184.</title>
        <authorList>
            <person name="Copeland A."/>
            <person name="Lucas S."/>
            <person name="Lapidus A."/>
            <person name="Barry K."/>
            <person name="Detter J.C."/>
            <person name="Glavina del Rio T."/>
            <person name="Dalin E."/>
            <person name="Tice H."/>
            <person name="Pitluck S."/>
            <person name="Meincke L."/>
            <person name="Brettin T."/>
            <person name="Bruce D."/>
            <person name="Han C."/>
            <person name="Tapia R."/>
            <person name="Gilna P."/>
            <person name="Schmutz J."/>
            <person name="Larimer F."/>
            <person name="Land M."/>
            <person name="Hauser L."/>
            <person name="Kyrpides N."/>
            <person name="Mikhailova N."/>
            <person name="Cozen A.E."/>
            <person name="Fitz-Gibbon S.T."/>
            <person name="House C.H."/>
            <person name="Saltikov C."/>
            <person name="Lowe T."/>
            <person name="Richardson P."/>
        </authorList>
    </citation>
    <scope>NUCLEOTIDE SEQUENCE [LARGE SCALE GENOMIC DNA]</scope>
    <source>
        <strain evidence="2">DSM 4184</strain>
    </source>
</reference>